<dbReference type="Proteomes" id="UP001066276">
    <property type="component" value="Chromosome 10"/>
</dbReference>
<evidence type="ECO:0000256" key="1">
    <source>
        <dbReference type="SAM" id="MobiDB-lite"/>
    </source>
</evidence>
<dbReference type="Gene3D" id="1.10.10.60">
    <property type="entry name" value="Homeodomain-like"/>
    <property type="match status" value="1"/>
</dbReference>
<feature type="region of interest" description="Disordered" evidence="1">
    <location>
        <begin position="741"/>
        <end position="778"/>
    </location>
</feature>
<feature type="compositionally biased region" description="Basic residues" evidence="1">
    <location>
        <begin position="464"/>
        <end position="475"/>
    </location>
</feature>
<evidence type="ECO:0000313" key="3">
    <source>
        <dbReference type="EMBL" id="KAJ1099512.1"/>
    </source>
</evidence>
<evidence type="ECO:0000313" key="4">
    <source>
        <dbReference type="Proteomes" id="UP001066276"/>
    </source>
</evidence>
<feature type="region of interest" description="Disordered" evidence="1">
    <location>
        <begin position="562"/>
        <end position="605"/>
    </location>
</feature>
<name>A0AAV7MAJ9_PLEWA</name>
<sequence>MPRDIPYIVGGDLNSQFEPLVGLVEGFPMEEEFRWSVPPVVAPSPKAWTPVALQITALTLKHGIRACNGRIKSDVPSKTTYNRVGRESRLDYALVQIVNWSSILDFRVVERLDSDHNALELDLSHPGPKASITTMGGSKPELLLDNNRRRIRWDKLATSQVKLSKLYAGLIPIFEKVGELANDVGNIVHHEKLYQAHEDLIKGAASELFTRVQNQKRIQQDNSLWYNAVCRKAKGELLRGIKEGTDREKLRESRRAYKKLVIHAKTEWEENQWEELTSSLATRDHRMFWRVVNGGSGNLHSAIEPNIAAGVWQAHFQSLYSSEQGETKIDFGTGLVEYGGDLITVGERQIYPRTLPFQQRRAKMDPRCHNRPQEDDSRPGTSQDDPYRNQDIFRKKRKCRFSAEEQEILVKEVTEHQHQLFITSKLPISRREAIWQKIVDKINSVAEERRTVTECKKRWHDCKRRTKEKMARNRKAALQTGGGSPAHQEALDHMEEMVAAVIPEEIVTGIQGQDSADYHDTTHMQAKHGSPADMPVPDFPDDMDDEPITISQETIQKVLETLHTPPSVTRRSTEEAAITEEPPTTPILRPASSNTAEDSDDTGTSFERTVVGVQRELAKEVRVGMQNMAASLEGVRSCMTSFADQAAAMQAQTSLLQELAKTLKEISTAVIQLTQHLQLQSSQRVHECNIEPLRADLAAYHRDVTAILKNQQALLAAVLPLITPQGAAPGMSASTSSNTEVCVASSQPTTTRTNQATHTSEEEDMEQITFSRKSTRKH</sequence>
<dbReference type="GO" id="GO:0005634">
    <property type="term" value="C:nucleus"/>
    <property type="evidence" value="ECO:0007669"/>
    <property type="project" value="TreeGrafter"/>
</dbReference>
<feature type="domain" description="Myb-like" evidence="2">
    <location>
        <begin position="393"/>
        <end position="460"/>
    </location>
</feature>
<dbReference type="SMART" id="SM00717">
    <property type="entry name" value="SANT"/>
    <property type="match status" value="1"/>
</dbReference>
<dbReference type="InterPro" id="IPR028002">
    <property type="entry name" value="Myb_DNA-bind_5"/>
</dbReference>
<organism evidence="3 4">
    <name type="scientific">Pleurodeles waltl</name>
    <name type="common">Iberian ribbed newt</name>
    <dbReference type="NCBI Taxonomy" id="8319"/>
    <lineage>
        <taxon>Eukaryota</taxon>
        <taxon>Metazoa</taxon>
        <taxon>Chordata</taxon>
        <taxon>Craniata</taxon>
        <taxon>Vertebrata</taxon>
        <taxon>Euteleostomi</taxon>
        <taxon>Amphibia</taxon>
        <taxon>Batrachia</taxon>
        <taxon>Caudata</taxon>
        <taxon>Salamandroidea</taxon>
        <taxon>Salamandridae</taxon>
        <taxon>Pleurodelinae</taxon>
        <taxon>Pleurodeles</taxon>
    </lineage>
</organism>
<dbReference type="PANTHER" id="PTHR23098">
    <property type="entry name" value="AGAP001331-PA-RELATED"/>
    <property type="match status" value="1"/>
</dbReference>
<comment type="caution">
    <text evidence="3">The sequence shown here is derived from an EMBL/GenBank/DDBJ whole genome shotgun (WGS) entry which is preliminary data.</text>
</comment>
<gene>
    <name evidence="3" type="ORF">NDU88_004613</name>
</gene>
<dbReference type="InterPro" id="IPR001005">
    <property type="entry name" value="SANT/Myb"/>
</dbReference>
<proteinExistence type="predicted"/>
<dbReference type="AlphaFoldDB" id="A0AAV7MAJ9"/>
<feature type="region of interest" description="Disordered" evidence="1">
    <location>
        <begin position="360"/>
        <end position="389"/>
    </location>
</feature>
<feature type="compositionally biased region" description="Polar residues" evidence="1">
    <location>
        <begin position="591"/>
        <end position="605"/>
    </location>
</feature>
<accession>A0AAV7MAJ9</accession>
<evidence type="ECO:0000259" key="2">
    <source>
        <dbReference type="PROSITE" id="PS50090"/>
    </source>
</evidence>
<dbReference type="Pfam" id="PF13873">
    <property type="entry name" value="Myb_DNA-bind_5"/>
    <property type="match status" value="1"/>
</dbReference>
<dbReference type="PANTHER" id="PTHR23098:SF23">
    <property type="entry name" value="MYB-RELATED TRANSCRIPTION FACTOR, PARTNER OF PROFILIN-LIKE ISOFORM X2-RELATED"/>
    <property type="match status" value="1"/>
</dbReference>
<feature type="compositionally biased region" description="Polar residues" evidence="1">
    <location>
        <begin position="741"/>
        <end position="758"/>
    </location>
</feature>
<dbReference type="PROSITE" id="PS50090">
    <property type="entry name" value="MYB_LIKE"/>
    <property type="match status" value="1"/>
</dbReference>
<keyword evidence="4" id="KW-1185">Reference proteome</keyword>
<protein>
    <recommendedName>
        <fullName evidence="2">Myb-like domain-containing protein</fullName>
    </recommendedName>
</protein>
<feature type="compositionally biased region" description="Basic and acidic residues" evidence="1">
    <location>
        <begin position="362"/>
        <end position="378"/>
    </location>
</feature>
<feature type="region of interest" description="Disordered" evidence="1">
    <location>
        <begin position="464"/>
        <end position="487"/>
    </location>
</feature>
<reference evidence="3" key="1">
    <citation type="journal article" date="2022" name="bioRxiv">
        <title>Sequencing and chromosome-scale assembly of the giantPleurodeles waltlgenome.</title>
        <authorList>
            <person name="Brown T."/>
            <person name="Elewa A."/>
            <person name="Iarovenko S."/>
            <person name="Subramanian E."/>
            <person name="Araus A.J."/>
            <person name="Petzold A."/>
            <person name="Susuki M."/>
            <person name="Suzuki K.-i.T."/>
            <person name="Hayashi T."/>
            <person name="Toyoda A."/>
            <person name="Oliveira C."/>
            <person name="Osipova E."/>
            <person name="Leigh N.D."/>
            <person name="Simon A."/>
            <person name="Yun M.H."/>
        </authorList>
    </citation>
    <scope>NUCLEOTIDE SEQUENCE</scope>
    <source>
        <strain evidence="3">20211129_DDA</strain>
        <tissue evidence="3">Liver</tissue>
    </source>
</reference>
<dbReference type="EMBL" id="JANPWB010000014">
    <property type="protein sequence ID" value="KAJ1099512.1"/>
    <property type="molecule type" value="Genomic_DNA"/>
</dbReference>